<dbReference type="PROSITE" id="PS51128">
    <property type="entry name" value="ZF_DKSA_2"/>
    <property type="match status" value="1"/>
</dbReference>
<dbReference type="Proteomes" id="UP001589813">
    <property type="component" value="Unassembled WGS sequence"/>
</dbReference>
<gene>
    <name evidence="2" type="ORF">ACFFJP_19095</name>
</gene>
<reference evidence="2 3" key="1">
    <citation type="submission" date="2024-09" db="EMBL/GenBank/DDBJ databases">
        <authorList>
            <person name="Sun Q."/>
            <person name="Mori K."/>
        </authorList>
    </citation>
    <scope>NUCLEOTIDE SEQUENCE [LARGE SCALE GENOMIC DNA]</scope>
    <source>
        <strain evidence="2 3">KCTC 23315</strain>
    </source>
</reference>
<evidence type="ECO:0000313" key="2">
    <source>
        <dbReference type="EMBL" id="MFC0050403.1"/>
    </source>
</evidence>
<dbReference type="Gene3D" id="1.20.120.910">
    <property type="entry name" value="DksA, coiled-coil domain"/>
    <property type="match status" value="1"/>
</dbReference>
<dbReference type="EMBL" id="JBHLXP010000005">
    <property type="protein sequence ID" value="MFC0050403.1"/>
    <property type="molecule type" value="Genomic_DNA"/>
</dbReference>
<protein>
    <recommendedName>
        <fullName evidence="4">Conjugal transfer protein TraR</fullName>
    </recommendedName>
</protein>
<proteinExistence type="predicted"/>
<dbReference type="RefSeq" id="WP_377248109.1">
    <property type="nucleotide sequence ID" value="NZ_JBHLXP010000005.1"/>
</dbReference>
<evidence type="ECO:0000256" key="1">
    <source>
        <dbReference type="PROSITE-ProRule" id="PRU00510"/>
    </source>
</evidence>
<sequence length="125" mass="14870">MPKSLIPELRGQLQQELQQLREDIFSYLQRDHADEFSHLLLQLEHQALSHWPELLRHWLTPELEQKSRRLELVQAALSQMDMGLYGLCSDCEARIERELLQQDPARQRCARCERQLHENKSRALC</sequence>
<accession>A0ABV6BHQ9</accession>
<comment type="caution">
    <text evidence="2">The sequence shown here is derived from an EMBL/GenBank/DDBJ whole genome shotgun (WGS) entry which is preliminary data.</text>
</comment>
<feature type="zinc finger region" description="dksA C4-type" evidence="1">
    <location>
        <begin position="88"/>
        <end position="112"/>
    </location>
</feature>
<name>A0ABV6BHQ9_9GAMM</name>
<organism evidence="2 3">
    <name type="scientific">Rheinheimera tilapiae</name>
    <dbReference type="NCBI Taxonomy" id="875043"/>
    <lineage>
        <taxon>Bacteria</taxon>
        <taxon>Pseudomonadati</taxon>
        <taxon>Pseudomonadota</taxon>
        <taxon>Gammaproteobacteria</taxon>
        <taxon>Chromatiales</taxon>
        <taxon>Chromatiaceae</taxon>
        <taxon>Rheinheimera</taxon>
    </lineage>
</organism>
<evidence type="ECO:0000313" key="3">
    <source>
        <dbReference type="Proteomes" id="UP001589813"/>
    </source>
</evidence>
<evidence type="ECO:0008006" key="4">
    <source>
        <dbReference type="Google" id="ProtNLM"/>
    </source>
</evidence>
<keyword evidence="3" id="KW-1185">Reference proteome</keyword>